<dbReference type="EMBL" id="CAXAMN010022299">
    <property type="protein sequence ID" value="CAK9068157.1"/>
    <property type="molecule type" value="Genomic_DNA"/>
</dbReference>
<comment type="caution">
    <text evidence="1">The sequence shown here is derived from an EMBL/GenBank/DDBJ whole genome shotgun (WGS) entry which is preliminary data.</text>
</comment>
<gene>
    <name evidence="1" type="ORF">CCMP2556_LOCUS33470</name>
</gene>
<sequence length="128" mass="14450">MERGELRHGAKRGVFFDFDSTMTTPIKLPRFHRHAIADSPEIFASMTPQEILANFGGRPRLQRMGKLLQALTEAGCELLLDADCAVHVISADDPVSPRETLFLRRLGTGLETVWMWRMARCVRARNGL</sequence>
<evidence type="ECO:0000313" key="2">
    <source>
        <dbReference type="Proteomes" id="UP001642484"/>
    </source>
</evidence>
<keyword evidence="2" id="KW-1185">Reference proteome</keyword>
<evidence type="ECO:0000313" key="1">
    <source>
        <dbReference type="EMBL" id="CAK9068157.1"/>
    </source>
</evidence>
<proteinExistence type="predicted"/>
<organism evidence="1 2">
    <name type="scientific">Durusdinium trenchii</name>
    <dbReference type="NCBI Taxonomy" id="1381693"/>
    <lineage>
        <taxon>Eukaryota</taxon>
        <taxon>Sar</taxon>
        <taxon>Alveolata</taxon>
        <taxon>Dinophyceae</taxon>
        <taxon>Suessiales</taxon>
        <taxon>Symbiodiniaceae</taxon>
        <taxon>Durusdinium</taxon>
    </lineage>
</organism>
<name>A0ABP0NWH7_9DINO</name>
<accession>A0ABP0NWH7</accession>
<feature type="non-terminal residue" evidence="1">
    <location>
        <position position="128"/>
    </location>
</feature>
<dbReference type="Proteomes" id="UP001642484">
    <property type="component" value="Unassembled WGS sequence"/>
</dbReference>
<protein>
    <submittedName>
        <fullName evidence="1">Uncharacterized protein</fullName>
    </submittedName>
</protein>
<reference evidence="1 2" key="1">
    <citation type="submission" date="2024-02" db="EMBL/GenBank/DDBJ databases">
        <authorList>
            <person name="Chen Y."/>
            <person name="Shah S."/>
            <person name="Dougan E. K."/>
            <person name="Thang M."/>
            <person name="Chan C."/>
        </authorList>
    </citation>
    <scope>NUCLEOTIDE SEQUENCE [LARGE SCALE GENOMIC DNA]</scope>
</reference>